<evidence type="ECO:0000259" key="7">
    <source>
        <dbReference type="PROSITE" id="PS51918"/>
    </source>
</evidence>
<dbReference type="PROSITE" id="PS51332">
    <property type="entry name" value="B12_BINDING"/>
    <property type="match status" value="1"/>
</dbReference>
<dbReference type="SMART" id="SM00729">
    <property type="entry name" value="Elp3"/>
    <property type="match status" value="1"/>
</dbReference>
<evidence type="ECO:0000256" key="1">
    <source>
        <dbReference type="ARBA" id="ARBA00001966"/>
    </source>
</evidence>
<evidence type="ECO:0000313" key="8">
    <source>
        <dbReference type="EMBL" id="VAX20832.1"/>
    </source>
</evidence>
<evidence type="ECO:0000256" key="2">
    <source>
        <dbReference type="ARBA" id="ARBA00022691"/>
    </source>
</evidence>
<dbReference type="InterPro" id="IPR034466">
    <property type="entry name" value="Methyltransferase_Class_B"/>
</dbReference>
<dbReference type="SFLD" id="SFLDG01082">
    <property type="entry name" value="B12-binding_domain_containing"/>
    <property type="match status" value="1"/>
</dbReference>
<dbReference type="Pfam" id="PF02310">
    <property type="entry name" value="B12-binding"/>
    <property type="match status" value="1"/>
</dbReference>
<keyword evidence="3" id="KW-0479">Metal-binding</keyword>
<keyword evidence="2" id="KW-0949">S-adenosyl-L-methionine</keyword>
<dbReference type="Gene3D" id="3.80.30.20">
    <property type="entry name" value="tm_1862 like domain"/>
    <property type="match status" value="1"/>
</dbReference>
<dbReference type="PANTHER" id="PTHR43409">
    <property type="entry name" value="ANAEROBIC MAGNESIUM-PROTOPORPHYRIN IX MONOMETHYL ESTER CYCLASE-RELATED"/>
    <property type="match status" value="1"/>
</dbReference>
<evidence type="ECO:0000259" key="6">
    <source>
        <dbReference type="PROSITE" id="PS51332"/>
    </source>
</evidence>
<feature type="domain" description="B12-binding" evidence="6">
    <location>
        <begin position="6"/>
        <end position="135"/>
    </location>
</feature>
<dbReference type="Gene3D" id="3.40.50.280">
    <property type="entry name" value="Cobalamin-binding domain"/>
    <property type="match status" value="1"/>
</dbReference>
<dbReference type="InterPro" id="IPR023404">
    <property type="entry name" value="rSAM_horseshoe"/>
</dbReference>
<organism evidence="8">
    <name type="scientific">hydrothermal vent metagenome</name>
    <dbReference type="NCBI Taxonomy" id="652676"/>
    <lineage>
        <taxon>unclassified sequences</taxon>
        <taxon>metagenomes</taxon>
        <taxon>ecological metagenomes</taxon>
    </lineage>
</organism>
<dbReference type="InterPro" id="IPR051198">
    <property type="entry name" value="BchE-like"/>
</dbReference>
<accession>A0A3B1BYH4</accession>
<reference evidence="8" key="1">
    <citation type="submission" date="2018-06" db="EMBL/GenBank/DDBJ databases">
        <authorList>
            <person name="Zhirakovskaya E."/>
        </authorList>
    </citation>
    <scope>NUCLEOTIDE SEQUENCE</scope>
</reference>
<dbReference type="SUPFAM" id="SSF102114">
    <property type="entry name" value="Radical SAM enzymes"/>
    <property type="match status" value="1"/>
</dbReference>
<evidence type="ECO:0000256" key="4">
    <source>
        <dbReference type="ARBA" id="ARBA00023004"/>
    </source>
</evidence>
<name>A0A3B1BYH4_9ZZZZ</name>
<dbReference type="CDD" id="cd01335">
    <property type="entry name" value="Radical_SAM"/>
    <property type="match status" value="1"/>
</dbReference>
<dbReference type="GO" id="GO:0003824">
    <property type="term" value="F:catalytic activity"/>
    <property type="evidence" value="ECO:0007669"/>
    <property type="project" value="InterPro"/>
</dbReference>
<dbReference type="Pfam" id="PF04055">
    <property type="entry name" value="Radical_SAM"/>
    <property type="match status" value="1"/>
</dbReference>
<feature type="domain" description="Radical SAM core" evidence="7">
    <location>
        <begin position="179"/>
        <end position="408"/>
    </location>
</feature>
<evidence type="ECO:0000256" key="5">
    <source>
        <dbReference type="ARBA" id="ARBA00023014"/>
    </source>
</evidence>
<dbReference type="GO" id="GO:0051539">
    <property type="term" value="F:4 iron, 4 sulfur cluster binding"/>
    <property type="evidence" value="ECO:0007669"/>
    <property type="project" value="UniProtKB-KW"/>
</dbReference>
<dbReference type="InterPro" id="IPR006158">
    <property type="entry name" value="Cobalamin-bd"/>
</dbReference>
<dbReference type="InterPro" id="IPR006638">
    <property type="entry name" value="Elp3/MiaA/NifB-like_rSAM"/>
</dbReference>
<dbReference type="InterPro" id="IPR007197">
    <property type="entry name" value="rSAM"/>
</dbReference>
<gene>
    <name evidence="8" type="ORF">MNBD_NITROSPINAE02-1445</name>
</gene>
<evidence type="ECO:0000256" key="3">
    <source>
        <dbReference type="ARBA" id="ARBA00022723"/>
    </source>
</evidence>
<dbReference type="SFLD" id="SFLDS00029">
    <property type="entry name" value="Radical_SAM"/>
    <property type="match status" value="1"/>
</dbReference>
<dbReference type="SFLD" id="SFLDG01123">
    <property type="entry name" value="methyltransferase_(Class_B)"/>
    <property type="match status" value="1"/>
</dbReference>
<dbReference type="GO" id="GO:0046872">
    <property type="term" value="F:metal ion binding"/>
    <property type="evidence" value="ECO:0007669"/>
    <property type="project" value="UniProtKB-KW"/>
</dbReference>
<dbReference type="AlphaFoldDB" id="A0A3B1BYH4"/>
<dbReference type="PROSITE" id="PS51918">
    <property type="entry name" value="RADICAL_SAM"/>
    <property type="match status" value="1"/>
</dbReference>
<keyword evidence="5" id="KW-0411">Iron-sulfur</keyword>
<sequence length="464" mass="52832">MKVLFVYTDVEVKGGARSYHFGLGILSAVLKRAGHQTGLHYMFDKWDPKGFEAHIDSFQPDIIAYTTDSTQIRHVARLAKQVKGKKIFQIAGGTHPSLYPKCIETVDGLDAICVGEGERPMLTLVNAMAEGKPYEDTPGLWFKNEDGSIKQNIGSCFVAELDDIPFGDRELFDYAGIIDSDYDRATFMLSRGCPYKCSYCGSPAMGKLQGGKYVRFRSVENGIAEIKEVVTKYKVKSIFFADDVFTIDRNYVKKFCDAYKREINIPFEVTTRVESSNYDTFKYLKDAGCTRVAMGIESGSEELRRKVLNRKMTNKKILQAFADATRAGIKTKSYNIVGFPHETKAMHEDTIKLNQQINPDSIVCYIFNPYPGTALHDISIESGFLSSDHLDKDFISRTDTQLEMPQFPRDEILECYRTFAYNVYKETSVKKAFLYKIYYSRFGEYLIRIFDLVKKPIRKFAMGT</sequence>
<protein>
    <submittedName>
        <fullName evidence="8">Uncharacterized protein</fullName>
    </submittedName>
</protein>
<dbReference type="CDD" id="cd02068">
    <property type="entry name" value="radical_SAM_B12_BD"/>
    <property type="match status" value="1"/>
</dbReference>
<dbReference type="GO" id="GO:0031419">
    <property type="term" value="F:cobalamin binding"/>
    <property type="evidence" value="ECO:0007669"/>
    <property type="project" value="InterPro"/>
</dbReference>
<comment type="cofactor">
    <cofactor evidence="1">
        <name>[4Fe-4S] cluster</name>
        <dbReference type="ChEBI" id="CHEBI:49883"/>
    </cofactor>
</comment>
<dbReference type="InterPro" id="IPR058240">
    <property type="entry name" value="rSAM_sf"/>
</dbReference>
<proteinExistence type="predicted"/>
<dbReference type="EMBL" id="UOGE01000062">
    <property type="protein sequence ID" value="VAX20832.1"/>
    <property type="molecule type" value="Genomic_DNA"/>
</dbReference>
<keyword evidence="4" id="KW-0408">Iron</keyword>